<keyword evidence="6" id="KW-1185">Reference proteome</keyword>
<keyword evidence="2" id="KW-0808">Transferase</keyword>
<organism evidence="5 6">
    <name type="scientific">Micromonospora pallida</name>
    <dbReference type="NCBI Taxonomy" id="145854"/>
    <lineage>
        <taxon>Bacteria</taxon>
        <taxon>Bacillati</taxon>
        <taxon>Actinomycetota</taxon>
        <taxon>Actinomycetes</taxon>
        <taxon>Micromonosporales</taxon>
        <taxon>Micromonosporaceae</taxon>
        <taxon>Micromonospora</taxon>
    </lineage>
</organism>
<dbReference type="InterPro" id="IPR016039">
    <property type="entry name" value="Thiolase-like"/>
</dbReference>
<sequence length="415" mass="46339">MRVGIEKLNLYGGRAYLTIADLASARGGSLDELERRQMVPYEARSIIPPYEDPVTLAVNATERLLTDADREQIELVVVATESAVDFGKPISTWVQRYSRLPAHSRNFEVKHMCYGGTAALRVAASWVASNVRPGKKALVINSDLSRTRNHVQTEDDDLGELMAGGSAVAMLVSAEPTVFELELAKAGYWTNELSDALRPNSRTEIITGQTSFYSYLDALEETYERYEHIVGEFDFDTYFRKNIYHAPFPGMTRVAHKTLLNRLGVFDKAAIEASWRERVADSTHFARRIGSAYGASTFICLLGMLYAGSGFAAGDRFSVFAYGSGCQAEFYSGLVGADAQAYVRGLDVDAHLDSRVRLGVEQYEQIEKACESNIDEPSYEPLTQDVGDLYAQRYDGQRLLVLEGVRDYQRHYTWS</sequence>
<dbReference type="OrthoDB" id="9769523at2"/>
<evidence type="ECO:0000256" key="1">
    <source>
        <dbReference type="ARBA" id="ARBA00007061"/>
    </source>
</evidence>
<comment type="similarity">
    <text evidence="1">Belongs to the thiolase-like superfamily. HMG-CoA synthase family.</text>
</comment>
<proteinExistence type="inferred from homology"/>
<evidence type="ECO:0000259" key="4">
    <source>
        <dbReference type="Pfam" id="PF08540"/>
    </source>
</evidence>
<dbReference type="PANTHER" id="PTHR43323">
    <property type="entry name" value="3-HYDROXY-3-METHYLGLUTARYL COENZYME A SYNTHASE"/>
    <property type="match status" value="1"/>
</dbReference>
<feature type="domain" description="Hydroxymethylglutaryl-coenzyme A synthase C-terminal" evidence="4">
    <location>
        <begin position="272"/>
        <end position="381"/>
    </location>
</feature>
<name>A0A1C6S1F9_9ACTN</name>
<protein>
    <submittedName>
        <fullName evidence="5">Hydroxymethylglutaryl-CoA synthase</fullName>
    </submittedName>
</protein>
<dbReference type="Pfam" id="PF08540">
    <property type="entry name" value="HMG_CoA_synt_C"/>
    <property type="match status" value="1"/>
</dbReference>
<dbReference type="Pfam" id="PF01154">
    <property type="entry name" value="HMG_CoA_synt_N"/>
    <property type="match status" value="1"/>
</dbReference>
<evidence type="ECO:0000313" key="6">
    <source>
        <dbReference type="Proteomes" id="UP000198959"/>
    </source>
</evidence>
<evidence type="ECO:0000256" key="2">
    <source>
        <dbReference type="ARBA" id="ARBA00022679"/>
    </source>
</evidence>
<evidence type="ECO:0000313" key="5">
    <source>
        <dbReference type="EMBL" id="SCL23223.1"/>
    </source>
</evidence>
<accession>A0A1C6S1F9</accession>
<dbReference type="InterPro" id="IPR013746">
    <property type="entry name" value="HMG_CoA_synt_C_dom"/>
</dbReference>
<dbReference type="AlphaFoldDB" id="A0A1C6S1F9"/>
<evidence type="ECO:0000259" key="3">
    <source>
        <dbReference type="Pfam" id="PF01154"/>
    </source>
</evidence>
<feature type="domain" description="Hydroxymethylglutaryl-coenzyme A synthase N-terminal" evidence="3">
    <location>
        <begin position="50"/>
        <end position="145"/>
    </location>
</feature>
<dbReference type="Gene3D" id="3.40.47.10">
    <property type="match status" value="2"/>
</dbReference>
<dbReference type="EMBL" id="FMHW01000002">
    <property type="protein sequence ID" value="SCL23223.1"/>
    <property type="molecule type" value="Genomic_DNA"/>
</dbReference>
<gene>
    <name evidence="5" type="ORF">GA0074692_1539</name>
</gene>
<dbReference type="GO" id="GO:0004421">
    <property type="term" value="F:hydroxymethylglutaryl-CoA synthase activity"/>
    <property type="evidence" value="ECO:0007669"/>
    <property type="project" value="InterPro"/>
</dbReference>
<reference evidence="6" key="1">
    <citation type="submission" date="2016-06" db="EMBL/GenBank/DDBJ databases">
        <authorList>
            <person name="Varghese N."/>
            <person name="Submissions Spin"/>
        </authorList>
    </citation>
    <scope>NUCLEOTIDE SEQUENCE [LARGE SCALE GENOMIC DNA]</scope>
    <source>
        <strain evidence="6">DSM 43817</strain>
    </source>
</reference>
<dbReference type="CDD" id="cd00827">
    <property type="entry name" value="init_cond_enzymes"/>
    <property type="match status" value="1"/>
</dbReference>
<dbReference type="Proteomes" id="UP000198959">
    <property type="component" value="Unassembled WGS sequence"/>
</dbReference>
<dbReference type="PANTHER" id="PTHR43323:SF2">
    <property type="entry name" value="HYDROXYMETHYLGLUTARYL-COA SYNTHASE"/>
    <property type="match status" value="1"/>
</dbReference>
<dbReference type="STRING" id="145854.GA0074692_1539"/>
<dbReference type="RefSeq" id="WP_091640820.1">
    <property type="nucleotide sequence ID" value="NZ_FMHW01000002.1"/>
</dbReference>
<dbReference type="SUPFAM" id="SSF53901">
    <property type="entry name" value="Thiolase-like"/>
    <property type="match status" value="2"/>
</dbReference>
<dbReference type="GO" id="GO:0006084">
    <property type="term" value="P:acetyl-CoA metabolic process"/>
    <property type="evidence" value="ECO:0007669"/>
    <property type="project" value="InterPro"/>
</dbReference>
<dbReference type="InterPro" id="IPR013528">
    <property type="entry name" value="HMG_CoA_synth_N"/>
</dbReference>